<accession>A0A431U8N5</accession>
<proteinExistence type="predicted"/>
<reference evidence="3 4" key="1">
    <citation type="submission" date="2018-12" db="EMBL/GenBank/DDBJ databases">
        <title>Hymenobacter gummosus sp. nov., isolated from a spring.</title>
        <authorList>
            <person name="Nie L."/>
        </authorList>
    </citation>
    <scope>NUCLEOTIDE SEQUENCE [LARGE SCALE GENOMIC DNA]</scope>
    <source>
        <strain evidence="3 4">KCTC 52166</strain>
    </source>
</reference>
<keyword evidence="1" id="KW-0732">Signal</keyword>
<feature type="signal peptide" evidence="1">
    <location>
        <begin position="1"/>
        <end position="24"/>
    </location>
</feature>
<dbReference type="Pfam" id="PF18962">
    <property type="entry name" value="Por_Secre_tail"/>
    <property type="match status" value="1"/>
</dbReference>
<dbReference type="AlphaFoldDB" id="A0A431U8N5"/>
<evidence type="ECO:0000313" key="4">
    <source>
        <dbReference type="Proteomes" id="UP000282184"/>
    </source>
</evidence>
<gene>
    <name evidence="3" type="ORF">EJV47_01305</name>
</gene>
<evidence type="ECO:0000256" key="1">
    <source>
        <dbReference type="SAM" id="SignalP"/>
    </source>
</evidence>
<sequence>MRLISTPGPWLLILLATAPLATSAQVLSHSSGTLFVSNGGLLHVIGSAQQTGTATLRTSGTATITGNLTAASSTTTDLSTGILDVAGNVDLQGSIGGSTGTLRLSGTGAQNLSLNAGTVPNLTLGKPSGTATLTQALNVRQVLTMAGTGNLTTNGQALTLLSDATGTALLANTGTGQVSGNVTVQRYIDPTLNAGLGYRHLAAPAQSQTVASFGSGGQALVVNPAYNTSATPNLTTPFPTIYRYDQARLASSPATTLSAFDKGWLSPASLTDAAQLAFQGYTVQLPGGSTLSFTGQLAQTPGTIPLARNSGATAADAGWNFIGNPYASPLDLSTITASQRTNMDAAFYVYESTSQYAGQYRSYVNGFGNTLIGSSQAFFVRVSSGQTSGSLLLNNANRVTSYAQQAPVRRDQRPQLQLQLTGQGVADELIVYAQAGATDAADADFDALKLANPHGLNLAAVAATGQELAIDGRAAFTNGQVLPLAVRVPQAGSYTFTAATVANLPAGLDATLVDLTTGTRTLLTNGAAYAATLAAGTAPGRFRLELGSRVTATTSGMLAQQVSLYPNPTSSHVALLRPAAWGPATMQVLNSVGQVVLQRPLPAAETQLDVRSLPVGVYQVRLTTPAGTINKRLVRQ</sequence>
<dbReference type="EMBL" id="RXOF01000001">
    <property type="protein sequence ID" value="RTQ53407.1"/>
    <property type="molecule type" value="Genomic_DNA"/>
</dbReference>
<dbReference type="Proteomes" id="UP000282184">
    <property type="component" value="Unassembled WGS sequence"/>
</dbReference>
<protein>
    <submittedName>
        <fullName evidence="3">T9SS type A sorting domain-containing protein</fullName>
    </submittedName>
</protein>
<feature type="domain" description="Secretion system C-terminal sorting" evidence="2">
    <location>
        <begin position="564"/>
        <end position="633"/>
    </location>
</feature>
<dbReference type="RefSeq" id="WP_126691334.1">
    <property type="nucleotide sequence ID" value="NZ_RXOF01000001.1"/>
</dbReference>
<evidence type="ECO:0000259" key="2">
    <source>
        <dbReference type="Pfam" id="PF18962"/>
    </source>
</evidence>
<comment type="caution">
    <text evidence="3">The sequence shown here is derived from an EMBL/GenBank/DDBJ whole genome shotgun (WGS) entry which is preliminary data.</text>
</comment>
<feature type="chain" id="PRO_5019435233" evidence="1">
    <location>
        <begin position="25"/>
        <end position="636"/>
    </location>
</feature>
<name>A0A431U8N5_9BACT</name>
<keyword evidence="4" id="KW-1185">Reference proteome</keyword>
<evidence type="ECO:0000313" key="3">
    <source>
        <dbReference type="EMBL" id="RTQ53407.1"/>
    </source>
</evidence>
<dbReference type="NCBIfam" id="TIGR04183">
    <property type="entry name" value="Por_Secre_tail"/>
    <property type="match status" value="1"/>
</dbReference>
<dbReference type="InterPro" id="IPR026444">
    <property type="entry name" value="Secre_tail"/>
</dbReference>
<dbReference type="OrthoDB" id="5524298at2"/>
<organism evidence="3 4">
    <name type="scientific">Hymenobacter gummosus</name>
    <dbReference type="NCBI Taxonomy" id="1776032"/>
    <lineage>
        <taxon>Bacteria</taxon>
        <taxon>Pseudomonadati</taxon>
        <taxon>Bacteroidota</taxon>
        <taxon>Cytophagia</taxon>
        <taxon>Cytophagales</taxon>
        <taxon>Hymenobacteraceae</taxon>
        <taxon>Hymenobacter</taxon>
    </lineage>
</organism>